<evidence type="ECO:0000256" key="3">
    <source>
        <dbReference type="ARBA" id="ARBA00023125"/>
    </source>
</evidence>
<evidence type="ECO:0000256" key="1">
    <source>
        <dbReference type="ARBA" id="ARBA00008857"/>
    </source>
</evidence>
<keyword evidence="3" id="KW-0238">DNA-binding</keyword>
<dbReference type="GO" id="GO:0015074">
    <property type="term" value="P:DNA integration"/>
    <property type="evidence" value="ECO:0007669"/>
    <property type="project" value="UniProtKB-KW"/>
</dbReference>
<comment type="similarity">
    <text evidence="1">Belongs to the 'phage' integrase family.</text>
</comment>
<evidence type="ECO:0008006" key="7">
    <source>
        <dbReference type="Google" id="ProtNLM"/>
    </source>
</evidence>
<keyword evidence="2" id="KW-0229">DNA integration</keyword>
<evidence type="ECO:0000313" key="5">
    <source>
        <dbReference type="EMBL" id="KAB7739985.1"/>
    </source>
</evidence>
<dbReference type="Proteomes" id="UP000468901">
    <property type="component" value="Unassembled WGS sequence"/>
</dbReference>
<reference evidence="5 6" key="1">
    <citation type="submission" date="2019-09" db="EMBL/GenBank/DDBJ databases">
        <title>Parvibaculum sedimenti sp. nov., isolated from sediment.</title>
        <authorList>
            <person name="Wang Y."/>
        </authorList>
    </citation>
    <scope>NUCLEOTIDE SEQUENCE [LARGE SCALE GENOMIC DNA]</scope>
    <source>
        <strain evidence="5 6">HXT-9</strain>
    </source>
</reference>
<dbReference type="InterPro" id="IPR011010">
    <property type="entry name" value="DNA_brk_join_enz"/>
</dbReference>
<dbReference type="PANTHER" id="PTHR30349:SF41">
    <property type="entry name" value="INTEGRASE_RECOMBINASE PROTEIN MJ0367-RELATED"/>
    <property type="match status" value="1"/>
</dbReference>
<dbReference type="GO" id="GO:0003677">
    <property type="term" value="F:DNA binding"/>
    <property type="evidence" value="ECO:0007669"/>
    <property type="project" value="UniProtKB-KW"/>
</dbReference>
<keyword evidence="6" id="KW-1185">Reference proteome</keyword>
<dbReference type="PANTHER" id="PTHR30349">
    <property type="entry name" value="PHAGE INTEGRASE-RELATED"/>
    <property type="match status" value="1"/>
</dbReference>
<dbReference type="InterPro" id="IPR050090">
    <property type="entry name" value="Tyrosine_recombinase_XerCD"/>
</dbReference>
<sequence>MAVAFDDLALRVSLMAKRREPTQADLDRLLLDIFNDILTRGEQNRIARPQGYSPWVIDGNEWADEDLWMHPSADDDAEVWRTLLEFNRLDAAYPTVEAHLSERNLEMPRDDGRRKILLRMALATIASACAYDAEREEGVYRPVVPPFGLNGGVPLAAIDTFVSDFAMKPFSEVFKAYADAKVRKGDWSENSANKNPSKANLFIRVVGDIPFTHVQRRDALRFREVLERLPRLHGKSIYTGLAPADCVARADTIATQLADKKKQQIEIDGTKYRRAEAEKFVERLDPTTINATLSTVGGVFEWEHSNGAYPGRNPFDKLQATKRQVEKRKQGKVGREMWEPEHLEALFASPVWTGCASEKRRNKKGAFVIEDARFWLPLIALFAGLRADEALTLYVEDIREHQGIWFFDLYEDGDRSYKTKNSTRIIPIHEELIRIGILEYRDAAEAAGFHRLFEDFGARNKSGKFSDAYSRWFGDYRRDVVGQGDRYRDFHALRTTFDTFLERNMSGNSVMVRRVMGHQGHKNGTTDDYFKGYEAKDLKPLIDLLQYPISLAHLYVDKQKRLRPLKPYARKPRGNVVRVLAAD</sequence>
<dbReference type="CDD" id="cd01184">
    <property type="entry name" value="INT_C_like_1"/>
    <property type="match status" value="1"/>
</dbReference>
<evidence type="ECO:0000256" key="4">
    <source>
        <dbReference type="ARBA" id="ARBA00023172"/>
    </source>
</evidence>
<organism evidence="5 6">
    <name type="scientific">Parvibaculum sedimenti</name>
    <dbReference type="NCBI Taxonomy" id="2608632"/>
    <lineage>
        <taxon>Bacteria</taxon>
        <taxon>Pseudomonadati</taxon>
        <taxon>Pseudomonadota</taxon>
        <taxon>Alphaproteobacteria</taxon>
        <taxon>Hyphomicrobiales</taxon>
        <taxon>Parvibaculaceae</taxon>
        <taxon>Parvibaculum</taxon>
    </lineage>
</organism>
<evidence type="ECO:0000313" key="6">
    <source>
        <dbReference type="Proteomes" id="UP000468901"/>
    </source>
</evidence>
<keyword evidence="4" id="KW-0233">DNA recombination</keyword>
<dbReference type="SUPFAM" id="SSF56349">
    <property type="entry name" value="DNA breaking-rejoining enzymes"/>
    <property type="match status" value="1"/>
</dbReference>
<dbReference type="InterPro" id="IPR013762">
    <property type="entry name" value="Integrase-like_cat_sf"/>
</dbReference>
<dbReference type="GO" id="GO:0006310">
    <property type="term" value="P:DNA recombination"/>
    <property type="evidence" value="ECO:0007669"/>
    <property type="project" value="UniProtKB-KW"/>
</dbReference>
<proteinExistence type="inferred from homology"/>
<comment type="caution">
    <text evidence="5">The sequence shown here is derived from an EMBL/GenBank/DDBJ whole genome shotgun (WGS) entry which is preliminary data.</text>
</comment>
<accession>A0A6N6VKV0</accession>
<evidence type="ECO:0000256" key="2">
    <source>
        <dbReference type="ARBA" id="ARBA00022908"/>
    </source>
</evidence>
<dbReference type="EMBL" id="WESC01000008">
    <property type="protein sequence ID" value="KAB7739985.1"/>
    <property type="molecule type" value="Genomic_DNA"/>
</dbReference>
<protein>
    <recommendedName>
        <fullName evidence="7">Tyrosine-type recombinase/integrase</fullName>
    </recommendedName>
</protein>
<name>A0A6N6VKV0_9HYPH</name>
<dbReference type="Gene3D" id="1.10.443.10">
    <property type="entry name" value="Intergrase catalytic core"/>
    <property type="match status" value="1"/>
</dbReference>
<gene>
    <name evidence="5" type="ORF">F2P47_10830</name>
</gene>
<dbReference type="AlphaFoldDB" id="A0A6N6VKV0"/>